<dbReference type="Pfam" id="PF19514">
    <property type="entry name" value="MobC_2"/>
    <property type="match status" value="1"/>
</dbReference>
<evidence type="ECO:0000313" key="1">
    <source>
        <dbReference type="EMBL" id="ERJ66637.1"/>
    </source>
</evidence>
<dbReference type="HOGENOM" id="CLU_3156271_0_0_10"/>
<comment type="caution">
    <text evidence="1">The sequence shown here is derived from an EMBL/GenBank/DDBJ whole genome shotgun (WGS) entry which is preliminary data.</text>
</comment>
<dbReference type="Proteomes" id="UP000016630">
    <property type="component" value="Unassembled WGS sequence"/>
</dbReference>
<evidence type="ECO:0000313" key="2">
    <source>
        <dbReference type="Proteomes" id="UP000016630"/>
    </source>
</evidence>
<dbReference type="EMBL" id="AWUW01000074">
    <property type="protein sequence ID" value="ERJ66637.1"/>
    <property type="molecule type" value="Genomic_DNA"/>
</dbReference>
<dbReference type="AlphaFoldDB" id="A0A0E2LQT7"/>
<gene>
    <name evidence="1" type="ORF">HMPREF1555_01041</name>
</gene>
<reference evidence="1 2" key="1">
    <citation type="submission" date="2013-06" db="EMBL/GenBank/DDBJ databases">
        <authorList>
            <person name="Weinstock G."/>
            <person name="Sodergren E."/>
            <person name="Lobos E.A."/>
            <person name="Fulton L."/>
            <person name="Fulton R."/>
            <person name="Courtney L."/>
            <person name="Fronick C."/>
            <person name="O'Laughlin M."/>
            <person name="Godfrey J."/>
            <person name="Wilson R.M."/>
            <person name="Miner T."/>
            <person name="Farmer C."/>
            <person name="Delehaunty K."/>
            <person name="Cordes M."/>
            <person name="Minx P."/>
            <person name="Tomlinson C."/>
            <person name="Chen J."/>
            <person name="Wollam A."/>
            <person name="Pepin K.H."/>
            <person name="Bhonagiri V."/>
            <person name="Zhang X."/>
            <person name="Warren W."/>
            <person name="Mitreva M."/>
            <person name="Mardis E.R."/>
            <person name="Wilson R.K."/>
        </authorList>
    </citation>
    <scope>NUCLEOTIDE SEQUENCE [LARGE SCALE GENOMIC DNA]</scope>
    <source>
        <strain evidence="1 2">F0570</strain>
    </source>
</reference>
<protein>
    <submittedName>
        <fullName evidence="1">Uncharacterized protein</fullName>
    </submittedName>
</protein>
<dbReference type="InterPro" id="IPR045788">
    <property type="entry name" value="MobC_2"/>
</dbReference>
<name>A0A0E2LQT7_PORGN</name>
<dbReference type="PATRIC" id="fig|1227271.3.peg.907"/>
<proteinExistence type="predicted"/>
<sequence length="55" mass="6467">MNYNQTEVALKSNFAEKKAFAMLTQLEKLTLELAIIGGEIVQLTREFQKKWQHRQ</sequence>
<organism evidence="1 2">
    <name type="scientific">Porphyromonas gingivalis F0570</name>
    <dbReference type="NCBI Taxonomy" id="1227271"/>
    <lineage>
        <taxon>Bacteria</taxon>
        <taxon>Pseudomonadati</taxon>
        <taxon>Bacteroidota</taxon>
        <taxon>Bacteroidia</taxon>
        <taxon>Bacteroidales</taxon>
        <taxon>Porphyromonadaceae</taxon>
        <taxon>Porphyromonas</taxon>
    </lineage>
</organism>
<accession>A0A0E2LQT7</accession>